<name>A0AC60R3X6_IXOPE</name>
<dbReference type="EMBL" id="JABSTQ010000087">
    <property type="protein sequence ID" value="KAG0445678.1"/>
    <property type="molecule type" value="Genomic_DNA"/>
</dbReference>
<comment type="caution">
    <text evidence="1">The sequence shown here is derived from an EMBL/GenBank/DDBJ whole genome shotgun (WGS) entry which is preliminary data.</text>
</comment>
<reference evidence="1 2" key="1">
    <citation type="journal article" date="2020" name="Cell">
        <title>Large-Scale Comparative Analyses of Tick Genomes Elucidate Their Genetic Diversity and Vector Capacities.</title>
        <authorList>
            <consortium name="Tick Genome and Microbiome Consortium (TIGMIC)"/>
            <person name="Jia N."/>
            <person name="Wang J."/>
            <person name="Shi W."/>
            <person name="Du L."/>
            <person name="Sun Y."/>
            <person name="Zhan W."/>
            <person name="Jiang J.F."/>
            <person name="Wang Q."/>
            <person name="Zhang B."/>
            <person name="Ji P."/>
            <person name="Bell-Sakyi L."/>
            <person name="Cui X.M."/>
            <person name="Yuan T.T."/>
            <person name="Jiang B.G."/>
            <person name="Yang W.F."/>
            <person name="Lam T.T."/>
            <person name="Chang Q.C."/>
            <person name="Ding S.J."/>
            <person name="Wang X.J."/>
            <person name="Zhu J.G."/>
            <person name="Ruan X.D."/>
            <person name="Zhao L."/>
            <person name="Wei J.T."/>
            <person name="Ye R.Z."/>
            <person name="Que T.C."/>
            <person name="Du C.H."/>
            <person name="Zhou Y.H."/>
            <person name="Cheng J.X."/>
            <person name="Dai P.F."/>
            <person name="Guo W.B."/>
            <person name="Han X.H."/>
            <person name="Huang E.J."/>
            <person name="Li L.F."/>
            <person name="Wei W."/>
            <person name="Gao Y.C."/>
            <person name="Liu J.Z."/>
            <person name="Shao H.Z."/>
            <person name="Wang X."/>
            <person name="Wang C.C."/>
            <person name="Yang T.C."/>
            <person name="Huo Q.B."/>
            <person name="Li W."/>
            <person name="Chen H.Y."/>
            <person name="Chen S.E."/>
            <person name="Zhou L.G."/>
            <person name="Ni X.B."/>
            <person name="Tian J.H."/>
            <person name="Sheng Y."/>
            <person name="Liu T."/>
            <person name="Pan Y.S."/>
            <person name="Xia L.Y."/>
            <person name="Li J."/>
            <person name="Zhao F."/>
            <person name="Cao W.C."/>
        </authorList>
    </citation>
    <scope>NUCLEOTIDE SEQUENCE [LARGE SCALE GENOMIC DNA]</scope>
    <source>
        <strain evidence="1">Iper-2018</strain>
    </source>
</reference>
<organism evidence="1 2">
    <name type="scientific">Ixodes persulcatus</name>
    <name type="common">Taiga tick</name>
    <dbReference type="NCBI Taxonomy" id="34615"/>
    <lineage>
        <taxon>Eukaryota</taxon>
        <taxon>Metazoa</taxon>
        <taxon>Ecdysozoa</taxon>
        <taxon>Arthropoda</taxon>
        <taxon>Chelicerata</taxon>
        <taxon>Arachnida</taxon>
        <taxon>Acari</taxon>
        <taxon>Parasitiformes</taxon>
        <taxon>Ixodida</taxon>
        <taxon>Ixodoidea</taxon>
        <taxon>Ixodidae</taxon>
        <taxon>Ixodinae</taxon>
        <taxon>Ixodes</taxon>
    </lineage>
</organism>
<evidence type="ECO:0000313" key="1">
    <source>
        <dbReference type="EMBL" id="KAG0445678.1"/>
    </source>
</evidence>
<gene>
    <name evidence="1" type="ORF">HPB47_019385</name>
</gene>
<protein>
    <submittedName>
        <fullName evidence="1">Uncharacterized protein</fullName>
    </submittedName>
</protein>
<proteinExistence type="predicted"/>
<evidence type="ECO:0000313" key="2">
    <source>
        <dbReference type="Proteomes" id="UP000805193"/>
    </source>
</evidence>
<accession>A0AC60R3X6</accession>
<keyword evidence="2" id="KW-1185">Reference proteome</keyword>
<sequence>MRLIQRVSSRRRGIREEGVLRLVQAFALSHIMYVGPYLKWWKAELNKLDAMVRKACRAGLGVLSFTHNADLDALGVHNSVTEMIEAHREAQELRLAGTAAGREILARVGVSRGNTGLAELPNETMRCVKVRPIPRHMHPTRDAGRRAARAQALERLFLKSGGAVCVDTAVRDGVGVAVVTDLATGEIKTALSVRGGDVCVTEGIAISLAVSLPGVKAVLSDSMTAVRGYARGRVPPLVAKLCKPRNEVEVVWTPAHMGGNVAPDRMARELLGRAFGGAAVFAPVGYGEVLRAKREARRVYPPPHENLSREEAVLLRQLQVKCIFTPVLGRYVAPDVYRTDACVICGEKATVMHVLWDCSPVGAPGTLPEMLDAGVKDTTLEGQRRAVQKARELRDRQFLYMLPRRGSRVAHSFSPRRHAAIRRDPSREEQSIRRRARKPPLRSLRRRCSRPGVCSPAFALLLLLSCFPCAAARAAPLFAKFSHVRSKASRVCRKAGATAARRG</sequence>
<dbReference type="Proteomes" id="UP000805193">
    <property type="component" value="Unassembled WGS sequence"/>
</dbReference>